<accession>A0A6I4SXY5</accession>
<proteinExistence type="predicted"/>
<protein>
    <submittedName>
        <fullName evidence="2">Uncharacterized protein</fullName>
    </submittedName>
</protein>
<feature type="signal peptide" evidence="1">
    <location>
        <begin position="1"/>
        <end position="24"/>
    </location>
</feature>
<dbReference type="RefSeq" id="WP_159795646.1">
    <property type="nucleotide sequence ID" value="NZ_WTYM01000046.1"/>
</dbReference>
<reference evidence="2 3" key="1">
    <citation type="submission" date="2019-12" db="EMBL/GenBank/DDBJ databases">
        <title>Genomic-based taxomic classification of the family Erythrobacteraceae.</title>
        <authorList>
            <person name="Xu L."/>
        </authorList>
    </citation>
    <scope>NUCLEOTIDE SEQUENCE [LARGE SCALE GENOMIC DNA]</scope>
    <source>
        <strain evidence="2 3">MCCC 1K01500</strain>
    </source>
</reference>
<keyword evidence="1" id="KW-0732">Signal</keyword>
<evidence type="ECO:0000313" key="3">
    <source>
        <dbReference type="Proteomes" id="UP000433652"/>
    </source>
</evidence>
<dbReference type="Proteomes" id="UP000433652">
    <property type="component" value="Unassembled WGS sequence"/>
</dbReference>
<evidence type="ECO:0000313" key="2">
    <source>
        <dbReference type="EMBL" id="MXO60209.1"/>
    </source>
</evidence>
<comment type="caution">
    <text evidence="2">The sequence shown here is derived from an EMBL/GenBank/DDBJ whole genome shotgun (WGS) entry which is preliminary data.</text>
</comment>
<dbReference type="AlphaFoldDB" id="A0A6I4SXY5"/>
<dbReference type="OrthoDB" id="7433236at2"/>
<sequence>MRMLTITANCIALAAIVAGGSAQAGDRVRPDARTSWGKAGVSLEQYWIDSSTCGHEAAATDLSDSKPAKALIYASRILDNTNDAVAIGSVQQLVSPEIQWNRAATLLKDALEMCLADRGYRQFRLTREQARHLNMFDKGSIERRKYLHSLASDPMVLEDQAYG</sequence>
<gene>
    <name evidence="2" type="ORF">GRI89_11730</name>
</gene>
<keyword evidence="3" id="KW-1185">Reference proteome</keyword>
<organism evidence="2 3">
    <name type="scientific">Croceibacterium salegens</name>
    <dbReference type="NCBI Taxonomy" id="1737568"/>
    <lineage>
        <taxon>Bacteria</taxon>
        <taxon>Pseudomonadati</taxon>
        <taxon>Pseudomonadota</taxon>
        <taxon>Alphaproteobacteria</taxon>
        <taxon>Sphingomonadales</taxon>
        <taxon>Erythrobacteraceae</taxon>
        <taxon>Croceibacterium</taxon>
    </lineage>
</organism>
<evidence type="ECO:0000256" key="1">
    <source>
        <dbReference type="SAM" id="SignalP"/>
    </source>
</evidence>
<dbReference type="EMBL" id="WTYM01000046">
    <property type="protein sequence ID" value="MXO60209.1"/>
    <property type="molecule type" value="Genomic_DNA"/>
</dbReference>
<name>A0A6I4SXY5_9SPHN</name>
<feature type="chain" id="PRO_5026335760" evidence="1">
    <location>
        <begin position="25"/>
        <end position="163"/>
    </location>
</feature>